<proteinExistence type="predicted"/>
<name>A0AAN9UM24_9PEZI</name>
<comment type="caution">
    <text evidence="2">The sequence shown here is derived from an EMBL/GenBank/DDBJ whole genome shotgun (WGS) entry which is preliminary data.</text>
</comment>
<evidence type="ECO:0000313" key="3">
    <source>
        <dbReference type="Proteomes" id="UP001320420"/>
    </source>
</evidence>
<protein>
    <submittedName>
        <fullName evidence="2">Uncharacterized protein</fullName>
    </submittedName>
</protein>
<feature type="compositionally biased region" description="Basic and acidic residues" evidence="1">
    <location>
        <begin position="1"/>
        <end position="13"/>
    </location>
</feature>
<dbReference type="EMBL" id="JAKJXP020000054">
    <property type="protein sequence ID" value="KAK7751149.1"/>
    <property type="molecule type" value="Genomic_DNA"/>
</dbReference>
<dbReference type="AlphaFoldDB" id="A0AAN9UM24"/>
<gene>
    <name evidence="2" type="ORF">SLS62_006979</name>
</gene>
<sequence>MRPAHDLDTKEKSGLLTSVDIAAQQQNKESGDGLANPHDNEFDGARRDLGAWNYSHLTA</sequence>
<feature type="region of interest" description="Disordered" evidence="1">
    <location>
        <begin position="1"/>
        <end position="48"/>
    </location>
</feature>
<evidence type="ECO:0000313" key="2">
    <source>
        <dbReference type="EMBL" id="KAK7751149.1"/>
    </source>
</evidence>
<dbReference type="Proteomes" id="UP001320420">
    <property type="component" value="Unassembled WGS sequence"/>
</dbReference>
<accession>A0AAN9UM24</accession>
<reference evidence="2 3" key="1">
    <citation type="submission" date="2024-02" db="EMBL/GenBank/DDBJ databases">
        <title>De novo assembly and annotation of 12 fungi associated with fruit tree decline syndrome in Ontario, Canada.</title>
        <authorList>
            <person name="Sulman M."/>
            <person name="Ellouze W."/>
            <person name="Ilyukhin E."/>
        </authorList>
    </citation>
    <scope>NUCLEOTIDE SEQUENCE [LARGE SCALE GENOMIC DNA]</scope>
    <source>
        <strain evidence="2 3">M11/M66-122</strain>
    </source>
</reference>
<organism evidence="2 3">
    <name type="scientific">Diatrype stigma</name>
    <dbReference type="NCBI Taxonomy" id="117547"/>
    <lineage>
        <taxon>Eukaryota</taxon>
        <taxon>Fungi</taxon>
        <taxon>Dikarya</taxon>
        <taxon>Ascomycota</taxon>
        <taxon>Pezizomycotina</taxon>
        <taxon>Sordariomycetes</taxon>
        <taxon>Xylariomycetidae</taxon>
        <taxon>Xylariales</taxon>
        <taxon>Diatrypaceae</taxon>
        <taxon>Diatrype</taxon>
    </lineage>
</organism>
<feature type="compositionally biased region" description="Basic and acidic residues" evidence="1">
    <location>
        <begin position="38"/>
        <end position="48"/>
    </location>
</feature>
<keyword evidence="3" id="KW-1185">Reference proteome</keyword>
<evidence type="ECO:0000256" key="1">
    <source>
        <dbReference type="SAM" id="MobiDB-lite"/>
    </source>
</evidence>